<organism evidence="1 2">
    <name type="scientific">Phytophthora aleatoria</name>
    <dbReference type="NCBI Taxonomy" id="2496075"/>
    <lineage>
        <taxon>Eukaryota</taxon>
        <taxon>Sar</taxon>
        <taxon>Stramenopiles</taxon>
        <taxon>Oomycota</taxon>
        <taxon>Peronosporomycetes</taxon>
        <taxon>Peronosporales</taxon>
        <taxon>Peronosporaceae</taxon>
        <taxon>Phytophthora</taxon>
    </lineage>
</organism>
<accession>A0A8J5M2M2</accession>
<proteinExistence type="predicted"/>
<comment type="caution">
    <text evidence="1">The sequence shown here is derived from an EMBL/GenBank/DDBJ whole genome shotgun (WGS) entry which is preliminary data.</text>
</comment>
<gene>
    <name evidence="1" type="ORF">JG688_00015557</name>
</gene>
<sequence>MNLPCCSYTSECTQVASIAAIETDSSIQQRYVEVSDDDDGDLLKHLDIKATEKRNSATSAPLESFGPIDDRSGGQVFVPSWKAYFQQLRHWVEVEVEGDVSVHFESVQTADGGLMRKRMLARLR</sequence>
<reference evidence="1" key="1">
    <citation type="submission" date="2021-01" db="EMBL/GenBank/DDBJ databases">
        <title>Phytophthora aleatoria, a newly-described species from Pinus radiata is distinct from Phytophthora cactorum isolates based on comparative genomics.</title>
        <authorList>
            <person name="Mcdougal R."/>
            <person name="Panda P."/>
            <person name="Williams N."/>
            <person name="Studholme D.J."/>
        </authorList>
    </citation>
    <scope>NUCLEOTIDE SEQUENCE</scope>
    <source>
        <strain evidence="1">NZFS 4037</strain>
    </source>
</reference>
<evidence type="ECO:0000313" key="2">
    <source>
        <dbReference type="Proteomes" id="UP000709295"/>
    </source>
</evidence>
<dbReference type="EMBL" id="JAENGY010001707">
    <property type="protein sequence ID" value="KAG6947445.1"/>
    <property type="molecule type" value="Genomic_DNA"/>
</dbReference>
<name>A0A8J5M2M2_9STRA</name>
<evidence type="ECO:0000313" key="1">
    <source>
        <dbReference type="EMBL" id="KAG6947445.1"/>
    </source>
</evidence>
<protein>
    <submittedName>
        <fullName evidence="1">Uncharacterized protein</fullName>
    </submittedName>
</protein>
<dbReference type="Proteomes" id="UP000709295">
    <property type="component" value="Unassembled WGS sequence"/>
</dbReference>
<dbReference type="AlphaFoldDB" id="A0A8J5M2M2"/>
<keyword evidence="2" id="KW-1185">Reference proteome</keyword>